<evidence type="ECO:0000259" key="1">
    <source>
        <dbReference type="Pfam" id="PF13511"/>
    </source>
</evidence>
<dbReference type="AlphaFoldDB" id="A0A1I1Q1M8"/>
<dbReference type="Pfam" id="PF13511">
    <property type="entry name" value="DUF4124"/>
    <property type="match status" value="1"/>
</dbReference>
<dbReference type="InterPro" id="IPR025392">
    <property type="entry name" value="DUF4124"/>
</dbReference>
<keyword evidence="3" id="KW-1185">Reference proteome</keyword>
<organism evidence="2 3">
    <name type="scientific">Pseudoalteromonas denitrificans DSM 6059</name>
    <dbReference type="NCBI Taxonomy" id="1123010"/>
    <lineage>
        <taxon>Bacteria</taxon>
        <taxon>Pseudomonadati</taxon>
        <taxon>Pseudomonadota</taxon>
        <taxon>Gammaproteobacteria</taxon>
        <taxon>Alteromonadales</taxon>
        <taxon>Pseudoalteromonadaceae</taxon>
        <taxon>Pseudoalteromonas</taxon>
    </lineage>
</organism>
<evidence type="ECO:0000313" key="3">
    <source>
        <dbReference type="Proteomes" id="UP000198862"/>
    </source>
</evidence>
<dbReference type="OrthoDB" id="6079871at2"/>
<dbReference type="RefSeq" id="WP_091988052.1">
    <property type="nucleotide sequence ID" value="NZ_FOLO01000037.1"/>
</dbReference>
<reference evidence="2 3" key="1">
    <citation type="submission" date="2016-10" db="EMBL/GenBank/DDBJ databases">
        <authorList>
            <person name="de Groot N.N."/>
        </authorList>
    </citation>
    <scope>NUCLEOTIDE SEQUENCE [LARGE SCALE GENOMIC DNA]</scope>
    <source>
        <strain evidence="2 3">DSM 6059</strain>
    </source>
</reference>
<dbReference type="STRING" id="1123010.SAMN02745724_03711"/>
<dbReference type="Proteomes" id="UP000198862">
    <property type="component" value="Unassembled WGS sequence"/>
</dbReference>
<proteinExistence type="predicted"/>
<name>A0A1I1Q1M8_9GAMM</name>
<dbReference type="EMBL" id="FOLO01000037">
    <property type="protein sequence ID" value="SFD15959.1"/>
    <property type="molecule type" value="Genomic_DNA"/>
</dbReference>
<protein>
    <recommendedName>
        <fullName evidence="1">DUF4124 domain-containing protein</fullName>
    </recommendedName>
</protein>
<evidence type="ECO:0000313" key="2">
    <source>
        <dbReference type="EMBL" id="SFD15959.1"/>
    </source>
</evidence>
<feature type="domain" description="DUF4124" evidence="1">
    <location>
        <begin position="71"/>
        <end position="101"/>
    </location>
</feature>
<gene>
    <name evidence="2" type="ORF">SAMN02745724_03711</name>
</gene>
<accession>A0A1I1Q1M8</accession>
<sequence>MKKCVYLLVLVLVLSIVALFVLKRPDGQTWLTIDTVKPDLVSVGNEVDKVKQNFIKNIKTTFNTDSQEKVEIYRWQDDKGVWHFSDKASAATKSEQVWLDPKDITVLPAIKPVKAQVTEKQVEEKKTELPSPMTISPNKALKLMTDAKNIQQLVDQREKKVSENL</sequence>